<dbReference type="HAMAP" id="MF_00169">
    <property type="entry name" value="AroQ"/>
    <property type="match status" value="1"/>
</dbReference>
<reference evidence="13 14" key="1">
    <citation type="submission" date="2017-01" db="EMBL/GenBank/DDBJ databases">
        <authorList>
            <person name="Mah S.A."/>
            <person name="Swanson W.J."/>
            <person name="Moy G.W."/>
            <person name="Vacquier V.D."/>
        </authorList>
    </citation>
    <scope>NUCLEOTIDE SEQUENCE [LARGE SCALE GENOMIC DNA]</scope>
    <source>
        <strain evidence="13 14">DSM 11589</strain>
    </source>
</reference>
<dbReference type="EC" id="4.2.1.10" evidence="6 9"/>
<dbReference type="PIRSF" id="PIRSF001399">
    <property type="entry name" value="DHquinase_II"/>
    <property type="match status" value="1"/>
</dbReference>
<feature type="site" description="Transition state stabilizer" evidence="9 12">
    <location>
        <position position="40"/>
    </location>
</feature>
<feature type="binding site" evidence="9 11">
    <location>
        <position position="102"/>
    </location>
    <ligand>
        <name>substrate</name>
    </ligand>
</feature>
<dbReference type="PANTHER" id="PTHR21272">
    <property type="entry name" value="CATABOLIC 3-DEHYDROQUINASE"/>
    <property type="match status" value="1"/>
</dbReference>
<dbReference type="NCBIfam" id="NF003805">
    <property type="entry name" value="PRK05395.1-2"/>
    <property type="match status" value="1"/>
</dbReference>
<comment type="similarity">
    <text evidence="4 9">Belongs to the type-II 3-dehydroquinase family.</text>
</comment>
<organism evidence="13 14">
    <name type="scientific">Insolitispirillum peregrinum</name>
    <dbReference type="NCBI Taxonomy" id="80876"/>
    <lineage>
        <taxon>Bacteria</taxon>
        <taxon>Pseudomonadati</taxon>
        <taxon>Pseudomonadota</taxon>
        <taxon>Alphaproteobacteria</taxon>
        <taxon>Rhodospirillales</taxon>
        <taxon>Novispirillaceae</taxon>
        <taxon>Insolitispirillum</taxon>
    </lineage>
</organism>
<evidence type="ECO:0000313" key="13">
    <source>
        <dbReference type="EMBL" id="SIT00695.1"/>
    </source>
</evidence>
<feature type="binding site" evidence="9 11">
    <location>
        <begin position="123"/>
        <end position="124"/>
    </location>
    <ligand>
        <name>substrate</name>
    </ligand>
</feature>
<dbReference type="NCBIfam" id="NF003806">
    <property type="entry name" value="PRK05395.1-3"/>
    <property type="match status" value="1"/>
</dbReference>
<dbReference type="PROSITE" id="PS01029">
    <property type="entry name" value="DEHYDROQUINASE_II"/>
    <property type="match status" value="1"/>
</dbReference>
<dbReference type="SUPFAM" id="SSF52304">
    <property type="entry name" value="Type II 3-dehydroquinate dehydratase"/>
    <property type="match status" value="1"/>
</dbReference>
<keyword evidence="9" id="KW-0028">Amino-acid biosynthesis</keyword>
<comment type="function">
    <text evidence="2 9">Catalyzes a trans-dehydration via an enolate intermediate.</text>
</comment>
<evidence type="ECO:0000256" key="5">
    <source>
        <dbReference type="ARBA" id="ARBA00011193"/>
    </source>
</evidence>
<dbReference type="InterPro" id="IPR001874">
    <property type="entry name" value="DHquinase_II"/>
</dbReference>
<keyword evidence="14" id="KW-1185">Reference proteome</keyword>
<protein>
    <recommendedName>
        <fullName evidence="6 9">3-dehydroquinate dehydratase</fullName>
        <shortName evidence="9">3-dehydroquinase</shortName>
        <ecNumber evidence="6 9">4.2.1.10</ecNumber>
    </recommendedName>
    <alternativeName>
        <fullName evidence="9">Type II DHQase</fullName>
    </alternativeName>
</protein>
<comment type="catalytic activity">
    <reaction evidence="1 9">
        <text>3-dehydroquinate = 3-dehydroshikimate + H2O</text>
        <dbReference type="Rhea" id="RHEA:21096"/>
        <dbReference type="ChEBI" id="CHEBI:15377"/>
        <dbReference type="ChEBI" id="CHEBI:16630"/>
        <dbReference type="ChEBI" id="CHEBI:32364"/>
        <dbReference type="EC" id="4.2.1.10"/>
    </reaction>
</comment>
<dbReference type="CDD" id="cd00466">
    <property type="entry name" value="DHQase_II"/>
    <property type="match status" value="1"/>
</dbReference>
<feature type="binding site" evidence="9 11">
    <location>
        <position position="96"/>
    </location>
    <ligand>
        <name>substrate</name>
    </ligand>
</feature>
<sequence>MADAPLTLASGSTAPSLQPDGSLPSVLILNGPNLNMLGTRQPEVYGRETLADIETLCHAHAAALGLRVDFRQSNHEGELVTWIQQARLEQRAIIINAAAYTHTSVAILDALLAVALPTVEVHLSNIHQRDAFRHHSYVSKAAKGMICGFGSHGYILALDAVARLLAV</sequence>
<comment type="pathway">
    <text evidence="3 9">Metabolic intermediate biosynthesis; chorismate biosynthesis; chorismate from D-erythrose 4-phosphate and phosphoenolpyruvate: step 3/7.</text>
</comment>
<dbReference type="AlphaFoldDB" id="A0A1N7NQN5"/>
<dbReference type="NCBIfam" id="NF003807">
    <property type="entry name" value="PRK05395.1-4"/>
    <property type="match status" value="1"/>
</dbReference>
<dbReference type="OrthoDB" id="9790793at2"/>
<dbReference type="Pfam" id="PF01220">
    <property type="entry name" value="DHquinase_II"/>
    <property type="match status" value="1"/>
</dbReference>
<accession>A0A1N7NQN5</accession>
<evidence type="ECO:0000313" key="14">
    <source>
        <dbReference type="Proteomes" id="UP000185678"/>
    </source>
</evidence>
<evidence type="ECO:0000256" key="12">
    <source>
        <dbReference type="PIRSR" id="PIRSR001399-3"/>
    </source>
</evidence>
<keyword evidence="8 9" id="KW-0456">Lyase</keyword>
<evidence type="ECO:0000256" key="3">
    <source>
        <dbReference type="ARBA" id="ARBA00004902"/>
    </source>
</evidence>
<evidence type="ECO:0000256" key="11">
    <source>
        <dbReference type="PIRSR" id="PIRSR001399-2"/>
    </source>
</evidence>
<proteinExistence type="inferred from homology"/>
<feature type="active site" description="Proton acceptor" evidence="9 10">
    <location>
        <position position="45"/>
    </location>
</feature>
<dbReference type="GO" id="GO:0009073">
    <property type="term" value="P:aromatic amino acid family biosynthetic process"/>
    <property type="evidence" value="ECO:0007669"/>
    <property type="project" value="UniProtKB-KW"/>
</dbReference>
<dbReference type="GO" id="GO:0008652">
    <property type="term" value="P:amino acid biosynthetic process"/>
    <property type="evidence" value="ECO:0007669"/>
    <property type="project" value="UniProtKB-KW"/>
</dbReference>
<evidence type="ECO:0000256" key="8">
    <source>
        <dbReference type="ARBA" id="ARBA00023239"/>
    </source>
</evidence>
<evidence type="ECO:0000256" key="10">
    <source>
        <dbReference type="PIRSR" id="PIRSR001399-1"/>
    </source>
</evidence>
<evidence type="ECO:0000256" key="6">
    <source>
        <dbReference type="ARBA" id="ARBA00012060"/>
    </source>
</evidence>
<feature type="binding site" evidence="9 11">
    <location>
        <position position="109"/>
    </location>
    <ligand>
        <name>substrate</name>
    </ligand>
</feature>
<dbReference type="STRING" id="80876.SAMN05421779_105306"/>
<dbReference type="GO" id="GO:0009423">
    <property type="term" value="P:chorismate biosynthetic process"/>
    <property type="evidence" value="ECO:0007669"/>
    <property type="project" value="UniProtKB-UniRule"/>
</dbReference>
<evidence type="ECO:0000256" key="9">
    <source>
        <dbReference type="HAMAP-Rule" id="MF_00169"/>
    </source>
</evidence>
<dbReference type="PANTHER" id="PTHR21272:SF3">
    <property type="entry name" value="CATABOLIC 3-DEHYDROQUINASE"/>
    <property type="match status" value="1"/>
</dbReference>
<dbReference type="Gene3D" id="3.40.50.9100">
    <property type="entry name" value="Dehydroquinase, class II"/>
    <property type="match status" value="1"/>
</dbReference>
<keyword evidence="7 9" id="KW-0057">Aromatic amino acid biosynthesis</keyword>
<evidence type="ECO:0000256" key="4">
    <source>
        <dbReference type="ARBA" id="ARBA00011037"/>
    </source>
</evidence>
<feature type="binding site" evidence="9 11">
    <location>
        <position position="133"/>
    </location>
    <ligand>
        <name>substrate</name>
    </ligand>
</feature>
<comment type="subunit">
    <text evidence="5 9">Homododecamer.</text>
</comment>
<dbReference type="UniPathway" id="UPA00053">
    <property type="reaction ID" value="UER00086"/>
</dbReference>
<dbReference type="NCBIfam" id="NF003804">
    <property type="entry name" value="PRK05395.1-1"/>
    <property type="match status" value="1"/>
</dbReference>
<gene>
    <name evidence="9" type="primary">aroQ</name>
    <name evidence="13" type="ORF">SAMN05421779_105306</name>
</gene>
<dbReference type="NCBIfam" id="TIGR01088">
    <property type="entry name" value="aroQ"/>
    <property type="match status" value="1"/>
</dbReference>
<dbReference type="GO" id="GO:0019631">
    <property type="term" value="P:quinate catabolic process"/>
    <property type="evidence" value="ECO:0007669"/>
    <property type="project" value="TreeGrafter"/>
</dbReference>
<dbReference type="InterPro" id="IPR018509">
    <property type="entry name" value="DHquinase_II_CS"/>
</dbReference>
<dbReference type="EMBL" id="FTOA01000005">
    <property type="protein sequence ID" value="SIT00695.1"/>
    <property type="molecule type" value="Genomic_DNA"/>
</dbReference>
<name>A0A1N7NQN5_9PROT</name>
<dbReference type="InterPro" id="IPR036441">
    <property type="entry name" value="DHquinase_II_sf"/>
</dbReference>
<dbReference type="GO" id="GO:0003855">
    <property type="term" value="F:3-dehydroquinate dehydratase activity"/>
    <property type="evidence" value="ECO:0007669"/>
    <property type="project" value="UniProtKB-UniRule"/>
</dbReference>
<evidence type="ECO:0000256" key="7">
    <source>
        <dbReference type="ARBA" id="ARBA00023141"/>
    </source>
</evidence>
<evidence type="ECO:0000256" key="1">
    <source>
        <dbReference type="ARBA" id="ARBA00001864"/>
    </source>
</evidence>
<feature type="active site" description="Proton donor" evidence="9 10">
    <location>
        <position position="122"/>
    </location>
</feature>
<dbReference type="Proteomes" id="UP000185678">
    <property type="component" value="Unassembled WGS sequence"/>
</dbReference>
<evidence type="ECO:0000256" key="2">
    <source>
        <dbReference type="ARBA" id="ARBA00003924"/>
    </source>
</evidence>